<dbReference type="AlphaFoldDB" id="A0A2W5SUU4"/>
<dbReference type="EMBL" id="QFRA01000006">
    <property type="protein sequence ID" value="PZR05447.1"/>
    <property type="molecule type" value="Genomic_DNA"/>
</dbReference>
<proteinExistence type="predicted"/>
<name>A0A2W5SUU4_9CORY</name>
<feature type="region of interest" description="Disordered" evidence="1">
    <location>
        <begin position="65"/>
        <end position="85"/>
    </location>
</feature>
<dbReference type="Pfam" id="PF11208">
    <property type="entry name" value="DUF2992"/>
    <property type="match status" value="1"/>
</dbReference>
<reference evidence="2 3" key="1">
    <citation type="submission" date="2017-08" db="EMBL/GenBank/DDBJ databases">
        <title>Infants hospitalized years apart are colonized by the same room-sourced microbial strains.</title>
        <authorList>
            <person name="Brooks B."/>
            <person name="Olm M.R."/>
            <person name="Firek B.A."/>
            <person name="Baker R."/>
            <person name="Thomas B.C."/>
            <person name="Morowitz M.J."/>
            <person name="Banfield J.F."/>
        </authorList>
    </citation>
    <scope>NUCLEOTIDE SEQUENCE [LARGE SCALE GENOMIC DNA]</scope>
    <source>
        <strain evidence="2">S2_003_000_R1_3</strain>
    </source>
</reference>
<feature type="compositionally biased region" description="Basic residues" evidence="1">
    <location>
        <begin position="76"/>
        <end position="85"/>
    </location>
</feature>
<evidence type="ECO:0000313" key="2">
    <source>
        <dbReference type="EMBL" id="PZR05447.1"/>
    </source>
</evidence>
<sequence length="85" mass="9902">MPAQFTLFYDGQFWRGLYETSDQRGLYATTIVFGSEPTNAELYEWFITHGSELIRQVYRTQPVEGQVTTPTQGNPKRLRRAINKQ</sequence>
<gene>
    <name evidence="2" type="ORF">DI525_03965</name>
</gene>
<comment type="caution">
    <text evidence="2">The sequence shown here is derived from an EMBL/GenBank/DDBJ whole genome shotgun (WGS) entry which is preliminary data.</text>
</comment>
<evidence type="ECO:0000256" key="1">
    <source>
        <dbReference type="SAM" id="MobiDB-lite"/>
    </source>
</evidence>
<dbReference type="Proteomes" id="UP000249432">
    <property type="component" value="Unassembled WGS sequence"/>
</dbReference>
<accession>A0A2W5SUU4</accession>
<organism evidence="2 3">
    <name type="scientific">Corynebacterium kroppenstedtii</name>
    <dbReference type="NCBI Taxonomy" id="161879"/>
    <lineage>
        <taxon>Bacteria</taxon>
        <taxon>Bacillati</taxon>
        <taxon>Actinomycetota</taxon>
        <taxon>Actinomycetes</taxon>
        <taxon>Mycobacteriales</taxon>
        <taxon>Corynebacteriaceae</taxon>
        <taxon>Corynebacterium</taxon>
    </lineage>
</organism>
<protein>
    <submittedName>
        <fullName evidence="2">Uncharacterized protein</fullName>
    </submittedName>
</protein>
<evidence type="ECO:0000313" key="3">
    <source>
        <dbReference type="Proteomes" id="UP000249432"/>
    </source>
</evidence>
<dbReference type="InterPro" id="IPR016787">
    <property type="entry name" value="UCP021328"/>
</dbReference>